<dbReference type="Proteomes" id="UP000800035">
    <property type="component" value="Unassembled WGS sequence"/>
</dbReference>
<organism evidence="1 2">
    <name type="scientific">Byssothecium circinans</name>
    <dbReference type="NCBI Taxonomy" id="147558"/>
    <lineage>
        <taxon>Eukaryota</taxon>
        <taxon>Fungi</taxon>
        <taxon>Dikarya</taxon>
        <taxon>Ascomycota</taxon>
        <taxon>Pezizomycotina</taxon>
        <taxon>Dothideomycetes</taxon>
        <taxon>Pleosporomycetidae</taxon>
        <taxon>Pleosporales</taxon>
        <taxon>Massarineae</taxon>
        <taxon>Massarinaceae</taxon>
        <taxon>Byssothecium</taxon>
    </lineage>
</organism>
<proteinExistence type="predicted"/>
<protein>
    <submittedName>
        <fullName evidence="1">Uncharacterized protein</fullName>
    </submittedName>
</protein>
<name>A0A6A5U5Y7_9PLEO</name>
<sequence length="90" mass="9796">MKHIFVPGTPSSASLTNLLPPMLVAGLGHSSTARESVIFASQSINTNHTVLTLGLKLVRERRGFALVRICDLAFGRESHSCARRYCGERS</sequence>
<evidence type="ECO:0000313" key="2">
    <source>
        <dbReference type="Proteomes" id="UP000800035"/>
    </source>
</evidence>
<dbReference type="EMBL" id="ML976983">
    <property type="protein sequence ID" value="KAF1960265.1"/>
    <property type="molecule type" value="Genomic_DNA"/>
</dbReference>
<accession>A0A6A5U5Y7</accession>
<evidence type="ECO:0000313" key="1">
    <source>
        <dbReference type="EMBL" id="KAF1960265.1"/>
    </source>
</evidence>
<keyword evidence="2" id="KW-1185">Reference proteome</keyword>
<reference evidence="1" key="1">
    <citation type="journal article" date="2020" name="Stud. Mycol.">
        <title>101 Dothideomycetes genomes: a test case for predicting lifestyles and emergence of pathogens.</title>
        <authorList>
            <person name="Haridas S."/>
            <person name="Albert R."/>
            <person name="Binder M."/>
            <person name="Bloem J."/>
            <person name="Labutti K."/>
            <person name="Salamov A."/>
            <person name="Andreopoulos B."/>
            <person name="Baker S."/>
            <person name="Barry K."/>
            <person name="Bills G."/>
            <person name="Bluhm B."/>
            <person name="Cannon C."/>
            <person name="Castanera R."/>
            <person name="Culley D."/>
            <person name="Daum C."/>
            <person name="Ezra D."/>
            <person name="Gonzalez J."/>
            <person name="Henrissat B."/>
            <person name="Kuo A."/>
            <person name="Liang C."/>
            <person name="Lipzen A."/>
            <person name="Lutzoni F."/>
            <person name="Magnuson J."/>
            <person name="Mondo S."/>
            <person name="Nolan M."/>
            <person name="Ohm R."/>
            <person name="Pangilinan J."/>
            <person name="Park H.-J."/>
            <person name="Ramirez L."/>
            <person name="Alfaro M."/>
            <person name="Sun H."/>
            <person name="Tritt A."/>
            <person name="Yoshinaga Y."/>
            <person name="Zwiers L.-H."/>
            <person name="Turgeon B."/>
            <person name="Goodwin S."/>
            <person name="Spatafora J."/>
            <person name="Crous P."/>
            <person name="Grigoriev I."/>
        </authorList>
    </citation>
    <scope>NUCLEOTIDE SEQUENCE</scope>
    <source>
        <strain evidence="1">CBS 675.92</strain>
    </source>
</reference>
<gene>
    <name evidence="1" type="ORF">CC80DRAFT_289757</name>
</gene>
<dbReference type="AlphaFoldDB" id="A0A6A5U5Y7"/>